<protein>
    <submittedName>
        <fullName evidence="1">Uncharacterized protein</fullName>
    </submittedName>
</protein>
<organism evidence="1 2">
    <name type="scientific">Desulfonema limicola</name>
    <dbReference type="NCBI Taxonomy" id="45656"/>
    <lineage>
        <taxon>Bacteria</taxon>
        <taxon>Pseudomonadati</taxon>
        <taxon>Thermodesulfobacteriota</taxon>
        <taxon>Desulfobacteria</taxon>
        <taxon>Desulfobacterales</taxon>
        <taxon>Desulfococcaceae</taxon>
        <taxon>Desulfonema</taxon>
    </lineage>
</organism>
<dbReference type="RefSeq" id="WP_207689346.1">
    <property type="nucleotide sequence ID" value="NZ_CP061799.1"/>
</dbReference>
<evidence type="ECO:0000313" key="2">
    <source>
        <dbReference type="Proteomes" id="UP000663720"/>
    </source>
</evidence>
<reference evidence="1" key="1">
    <citation type="journal article" date="2021" name="Microb. Physiol.">
        <title>Proteogenomic Insights into the Physiology of Marine, Sulfate-Reducing, Filamentous Desulfonema limicola and Desulfonema magnum.</title>
        <authorList>
            <person name="Schnaars V."/>
            <person name="Wohlbrand L."/>
            <person name="Scheve S."/>
            <person name="Hinrichs C."/>
            <person name="Reinhardt R."/>
            <person name="Rabus R."/>
        </authorList>
    </citation>
    <scope>NUCLEOTIDE SEQUENCE</scope>
    <source>
        <strain evidence="1">5ac10</strain>
    </source>
</reference>
<dbReference type="EMBL" id="CP061799">
    <property type="protein sequence ID" value="QTA83508.1"/>
    <property type="molecule type" value="Genomic_DNA"/>
</dbReference>
<evidence type="ECO:0000313" key="1">
    <source>
        <dbReference type="EMBL" id="QTA83508.1"/>
    </source>
</evidence>
<name>A0A975BDW0_9BACT</name>
<accession>A0A975BDW0</accession>
<sequence length="291" mass="34156">MFIIRIFLYKLLIVFRKINNSYFKNIFVILIFFAWLSNTGCATNALWEIKLPLIRKNDKISATSNALYLSSKINQGNVPNFLFKYKINKDNINQNITFPPYPEGYVLFEEKNYSWQLYHNLNVLLKEPVDSMITSITAKIISETRPRQKNDNKIRIDVNLKSPFNPITYGFKYNSPSYLFHTKKITQTNRENIEDIGYFQLGRDSARSINLNFFSNSDIIIDKEKWLTLAENPDTYNINIIFIRDIEEIEYYKSKTTRILLTPFAVLIDAVSWPIQGLYFICNPHLCIPVP</sequence>
<dbReference type="AlphaFoldDB" id="A0A975BDW0"/>
<dbReference type="KEGG" id="dli:dnl_59200"/>
<dbReference type="Proteomes" id="UP000663720">
    <property type="component" value="Chromosome"/>
</dbReference>
<gene>
    <name evidence="1" type="ORF">dnl_59200</name>
</gene>
<proteinExistence type="predicted"/>
<keyword evidence="2" id="KW-1185">Reference proteome</keyword>